<dbReference type="Pfam" id="PF11161">
    <property type="entry name" value="DUF2944"/>
    <property type="match status" value="1"/>
</dbReference>
<accession>A0A975CHU8</accession>
<name>A0A975CHU8_9BURK</name>
<dbReference type="KEGG" id="otd:J1M35_19645"/>
<proteinExistence type="predicted"/>
<dbReference type="AlphaFoldDB" id="A0A975CHU8"/>
<protein>
    <submittedName>
        <fullName evidence="1">DUF2946 family protein</fullName>
    </submittedName>
</protein>
<sequence length="180" mass="19825">MDDIVKQAMVKWPNVPHAYGWLGLDARGHWYLRDARAQALGGFASGAPGAKGSRIEHQKLIEFIQRNYQADEAGRWFFQNGPQRVFVELEVTPWIWRLAPDGAVSAHDGRPAAVREVFTDEAGRVFLRTDLGFGLVHTQDVPWVADAVEAGRWHPRPVVAADLAAREGYVSSPQAASAAG</sequence>
<organism evidence="1 2">
    <name type="scientific">Ottowia testudinis</name>
    <dbReference type="NCBI Taxonomy" id="2816950"/>
    <lineage>
        <taxon>Bacteria</taxon>
        <taxon>Pseudomonadati</taxon>
        <taxon>Pseudomonadota</taxon>
        <taxon>Betaproteobacteria</taxon>
        <taxon>Burkholderiales</taxon>
        <taxon>Comamonadaceae</taxon>
        <taxon>Ottowia</taxon>
    </lineage>
</organism>
<dbReference type="EMBL" id="CP071796">
    <property type="protein sequence ID" value="QTD45202.1"/>
    <property type="molecule type" value="Genomic_DNA"/>
</dbReference>
<keyword evidence="2" id="KW-1185">Reference proteome</keyword>
<dbReference type="InterPro" id="IPR021332">
    <property type="entry name" value="DUF2944"/>
</dbReference>
<evidence type="ECO:0000313" key="2">
    <source>
        <dbReference type="Proteomes" id="UP000663903"/>
    </source>
</evidence>
<dbReference type="RefSeq" id="WP_208008954.1">
    <property type="nucleotide sequence ID" value="NZ_CP071796.1"/>
</dbReference>
<dbReference type="Proteomes" id="UP000663903">
    <property type="component" value="Chromosome"/>
</dbReference>
<gene>
    <name evidence="1" type="ORF">J1M35_19645</name>
</gene>
<evidence type="ECO:0000313" key="1">
    <source>
        <dbReference type="EMBL" id="QTD45202.1"/>
    </source>
</evidence>
<reference evidence="1" key="1">
    <citation type="submission" date="2021-03" db="EMBL/GenBank/DDBJ databases">
        <title>Ottowia sp. 27C isolated from the cloaca of a Giant Asian pond turtle (Heosemys grandis).</title>
        <authorList>
            <person name="Spergser J."/>
            <person name="Busse H.-J."/>
        </authorList>
    </citation>
    <scope>NUCLEOTIDE SEQUENCE</scope>
    <source>
        <strain evidence="1">27C</strain>
    </source>
</reference>